<evidence type="ECO:0000313" key="5">
    <source>
        <dbReference type="EMBL" id="NUZ08352.1"/>
    </source>
</evidence>
<dbReference type="Gene3D" id="3.30.70.270">
    <property type="match status" value="1"/>
</dbReference>
<dbReference type="InterPro" id="IPR000014">
    <property type="entry name" value="PAS"/>
</dbReference>
<dbReference type="CDD" id="cd01949">
    <property type="entry name" value="GGDEF"/>
    <property type="match status" value="1"/>
</dbReference>
<feature type="domain" description="PAS" evidence="3">
    <location>
        <begin position="135"/>
        <end position="205"/>
    </location>
</feature>
<evidence type="ECO:0000259" key="4">
    <source>
        <dbReference type="PROSITE" id="PS50887"/>
    </source>
</evidence>
<dbReference type="InterPro" id="IPR043128">
    <property type="entry name" value="Rev_trsase/Diguanyl_cyclase"/>
</dbReference>
<gene>
    <name evidence="5" type="ORF">HQN59_21600</name>
</gene>
<organism evidence="5 6">
    <name type="scientific">Piscinibacter koreensis</name>
    <dbReference type="NCBI Taxonomy" id="2742824"/>
    <lineage>
        <taxon>Bacteria</taxon>
        <taxon>Pseudomonadati</taxon>
        <taxon>Pseudomonadota</taxon>
        <taxon>Betaproteobacteria</taxon>
        <taxon>Burkholderiales</taxon>
        <taxon>Sphaerotilaceae</taxon>
        <taxon>Piscinibacter</taxon>
    </lineage>
</organism>
<evidence type="ECO:0000256" key="2">
    <source>
        <dbReference type="ARBA" id="ARBA00034247"/>
    </source>
</evidence>
<name>A0A7Y6NS51_9BURK</name>
<dbReference type="InterPro" id="IPR050469">
    <property type="entry name" value="Diguanylate_Cyclase"/>
</dbReference>
<dbReference type="Gene3D" id="3.30.450.20">
    <property type="entry name" value="PAS domain"/>
    <property type="match status" value="1"/>
</dbReference>
<feature type="domain" description="GGDEF" evidence="4">
    <location>
        <begin position="302"/>
        <end position="435"/>
    </location>
</feature>
<accession>A0A7Y6NS51</accession>
<dbReference type="FunFam" id="3.30.70.270:FF:000001">
    <property type="entry name" value="Diguanylate cyclase domain protein"/>
    <property type="match status" value="1"/>
</dbReference>
<dbReference type="PANTHER" id="PTHR45138">
    <property type="entry name" value="REGULATORY COMPONENTS OF SENSORY TRANSDUCTION SYSTEM"/>
    <property type="match status" value="1"/>
</dbReference>
<dbReference type="EC" id="2.7.7.65" evidence="1"/>
<dbReference type="Pfam" id="PF00990">
    <property type="entry name" value="GGDEF"/>
    <property type="match status" value="1"/>
</dbReference>
<dbReference type="InterPro" id="IPR029787">
    <property type="entry name" value="Nucleotide_cyclase"/>
</dbReference>
<dbReference type="InterPro" id="IPR000160">
    <property type="entry name" value="GGDEF_dom"/>
</dbReference>
<dbReference type="AlphaFoldDB" id="A0A7Y6NS51"/>
<proteinExistence type="predicted"/>
<dbReference type="SUPFAM" id="SSF55785">
    <property type="entry name" value="PYP-like sensor domain (PAS domain)"/>
    <property type="match status" value="1"/>
</dbReference>
<dbReference type="PANTHER" id="PTHR45138:SF9">
    <property type="entry name" value="DIGUANYLATE CYCLASE DGCM-RELATED"/>
    <property type="match status" value="1"/>
</dbReference>
<dbReference type="SMART" id="SM00267">
    <property type="entry name" value="GGDEF"/>
    <property type="match status" value="1"/>
</dbReference>
<dbReference type="NCBIfam" id="TIGR00254">
    <property type="entry name" value="GGDEF"/>
    <property type="match status" value="1"/>
</dbReference>
<dbReference type="GO" id="GO:0043709">
    <property type="term" value="P:cell adhesion involved in single-species biofilm formation"/>
    <property type="evidence" value="ECO:0007669"/>
    <property type="project" value="TreeGrafter"/>
</dbReference>
<dbReference type="GO" id="GO:1902201">
    <property type="term" value="P:negative regulation of bacterial-type flagellum-dependent cell motility"/>
    <property type="evidence" value="ECO:0007669"/>
    <property type="project" value="TreeGrafter"/>
</dbReference>
<evidence type="ECO:0000256" key="1">
    <source>
        <dbReference type="ARBA" id="ARBA00012528"/>
    </source>
</evidence>
<dbReference type="EMBL" id="JABWMJ010000012">
    <property type="protein sequence ID" value="NUZ08352.1"/>
    <property type="molecule type" value="Genomic_DNA"/>
</dbReference>
<dbReference type="NCBIfam" id="TIGR00229">
    <property type="entry name" value="sensory_box"/>
    <property type="match status" value="1"/>
</dbReference>
<sequence length="435" mass="46993">MSLADATAEDHEALIQFLYLAPVGLVQTRLDGEIGMINPISAQLLMPLAPFGDLSNLFGALQGVAPDLRARVDAYPAPRGVICDGLRIQVSAGVPGRSDPQMLALTLVKLDSNRLMAVLSDITEQVRRERLARQNEAWLNAILTGVSDYALVSLDRDGRIDDWNDSIGRVTGFSREQVIGASYALFYPPGSMTPERVADRLAEADENGWSLDDGWRLKADGSRFWCSAMLAVLPESAGSTDRPAPADDAGYCLVLRDITDKRVKAEEHRRAISCDHLTGVANRRTFFELAELEFARWTRAPRPLSLLYVDIDHFKAVNDARGHAVGDAVLRDVALTLGTLFREVDVVARIGGEEFAVLLPSTGLEGAVTAADALRAAVAARSTMAEGGPVQVTLSVGVATMAPDVTGVDALLRRADEALYAAKRAGRNRVECWAT</sequence>
<dbReference type="SUPFAM" id="SSF55073">
    <property type="entry name" value="Nucleotide cyclase"/>
    <property type="match status" value="1"/>
</dbReference>
<reference evidence="5 6" key="1">
    <citation type="submission" date="2020-06" db="EMBL/GenBank/DDBJ databases">
        <title>Schlegella sp. ID0723 isolated from air conditioner.</title>
        <authorList>
            <person name="Kim D.Y."/>
            <person name="Kim D.-U."/>
        </authorList>
    </citation>
    <scope>NUCLEOTIDE SEQUENCE [LARGE SCALE GENOMIC DNA]</scope>
    <source>
        <strain evidence="5 6">ID0723</strain>
    </source>
</reference>
<dbReference type="GO" id="GO:0052621">
    <property type="term" value="F:diguanylate cyclase activity"/>
    <property type="evidence" value="ECO:0007669"/>
    <property type="project" value="UniProtKB-EC"/>
</dbReference>
<dbReference type="GO" id="GO:0005886">
    <property type="term" value="C:plasma membrane"/>
    <property type="evidence" value="ECO:0007669"/>
    <property type="project" value="TreeGrafter"/>
</dbReference>
<protein>
    <recommendedName>
        <fullName evidence="1">diguanylate cyclase</fullName>
        <ecNumber evidence="1">2.7.7.65</ecNumber>
    </recommendedName>
</protein>
<comment type="caution">
    <text evidence="5">The sequence shown here is derived from an EMBL/GenBank/DDBJ whole genome shotgun (WGS) entry which is preliminary data.</text>
</comment>
<dbReference type="PROSITE" id="PS50887">
    <property type="entry name" value="GGDEF"/>
    <property type="match status" value="1"/>
</dbReference>
<dbReference type="CDD" id="cd00130">
    <property type="entry name" value="PAS"/>
    <property type="match status" value="1"/>
</dbReference>
<dbReference type="SMART" id="SM00091">
    <property type="entry name" value="PAS"/>
    <property type="match status" value="1"/>
</dbReference>
<evidence type="ECO:0000259" key="3">
    <source>
        <dbReference type="PROSITE" id="PS50112"/>
    </source>
</evidence>
<keyword evidence="6" id="KW-1185">Reference proteome</keyword>
<dbReference type="InterPro" id="IPR035965">
    <property type="entry name" value="PAS-like_dom_sf"/>
</dbReference>
<evidence type="ECO:0000313" key="6">
    <source>
        <dbReference type="Proteomes" id="UP000529637"/>
    </source>
</evidence>
<dbReference type="Pfam" id="PF13426">
    <property type="entry name" value="PAS_9"/>
    <property type="match status" value="1"/>
</dbReference>
<comment type="catalytic activity">
    <reaction evidence="2">
        <text>2 GTP = 3',3'-c-di-GMP + 2 diphosphate</text>
        <dbReference type="Rhea" id="RHEA:24898"/>
        <dbReference type="ChEBI" id="CHEBI:33019"/>
        <dbReference type="ChEBI" id="CHEBI:37565"/>
        <dbReference type="ChEBI" id="CHEBI:58805"/>
        <dbReference type="EC" id="2.7.7.65"/>
    </reaction>
</comment>
<dbReference type="PROSITE" id="PS50112">
    <property type="entry name" value="PAS"/>
    <property type="match status" value="1"/>
</dbReference>
<dbReference type="RefSeq" id="WP_176071186.1">
    <property type="nucleotide sequence ID" value="NZ_JABWMJ010000012.1"/>
</dbReference>
<dbReference type="Proteomes" id="UP000529637">
    <property type="component" value="Unassembled WGS sequence"/>
</dbReference>